<evidence type="ECO:0000313" key="2">
    <source>
        <dbReference type="EMBL" id="MEP1057871.1"/>
    </source>
</evidence>
<name>A0ABV0KFN5_9CYAN</name>
<dbReference type="SMART" id="SM00959">
    <property type="entry name" value="Rho_N"/>
    <property type="match status" value="1"/>
</dbReference>
<feature type="domain" description="Rho termination factor-like N-terminal" evidence="1">
    <location>
        <begin position="7"/>
        <end position="49"/>
    </location>
</feature>
<evidence type="ECO:0000313" key="3">
    <source>
        <dbReference type="Proteomes" id="UP001476950"/>
    </source>
</evidence>
<dbReference type="Proteomes" id="UP001476950">
    <property type="component" value="Unassembled WGS sequence"/>
</dbReference>
<organism evidence="2 3">
    <name type="scientific">Stenomitos frigidus AS-A4</name>
    <dbReference type="NCBI Taxonomy" id="2933935"/>
    <lineage>
        <taxon>Bacteria</taxon>
        <taxon>Bacillati</taxon>
        <taxon>Cyanobacteriota</taxon>
        <taxon>Cyanophyceae</taxon>
        <taxon>Leptolyngbyales</taxon>
        <taxon>Leptolyngbyaceae</taxon>
        <taxon>Stenomitos</taxon>
    </lineage>
</organism>
<dbReference type="RefSeq" id="WP_190451205.1">
    <property type="nucleotide sequence ID" value="NZ_JAMPLM010000003.1"/>
</dbReference>
<evidence type="ECO:0000259" key="1">
    <source>
        <dbReference type="SMART" id="SM00959"/>
    </source>
</evidence>
<dbReference type="SUPFAM" id="SSF68912">
    <property type="entry name" value="Rho N-terminal domain-like"/>
    <property type="match status" value="1"/>
</dbReference>
<dbReference type="InterPro" id="IPR032585">
    <property type="entry name" value="DUF4912"/>
</dbReference>
<dbReference type="InterPro" id="IPR036269">
    <property type="entry name" value="Rho_N_sf"/>
</dbReference>
<dbReference type="EMBL" id="JAMPLM010000003">
    <property type="protein sequence ID" value="MEP1057871.1"/>
    <property type="molecule type" value="Genomic_DNA"/>
</dbReference>
<dbReference type="Pfam" id="PF07498">
    <property type="entry name" value="Rho_N"/>
    <property type="match status" value="1"/>
</dbReference>
<gene>
    <name evidence="2" type="ORF">NDI38_05425</name>
</gene>
<reference evidence="2 3" key="1">
    <citation type="submission" date="2022-04" db="EMBL/GenBank/DDBJ databases">
        <title>Positive selection, recombination, and allopatry shape intraspecific diversity of widespread and dominant cyanobacteria.</title>
        <authorList>
            <person name="Wei J."/>
            <person name="Shu W."/>
            <person name="Hu C."/>
        </authorList>
    </citation>
    <scope>NUCLEOTIDE SEQUENCE [LARGE SCALE GENOMIC DNA]</scope>
    <source>
        <strain evidence="2 3">AS-A4</strain>
    </source>
</reference>
<keyword evidence="3" id="KW-1185">Reference proteome</keyword>
<dbReference type="Gene3D" id="1.10.720.10">
    <property type="match status" value="1"/>
</dbReference>
<sequence length="418" mass="46160">MTKERPPLEDMTLRQLRRVASEYGVSRYSRMRKEQLLASIQEIQQRTQGTSISARPLEAQAEVEAAKFDLGQDDRVGGSLSAVDEGLNDLPAGYGESRIVLMPRDPQWAYTYWDIPNEQKEALRHQGGQQIALRLYDVTNVNLAYQSPHSIQEYPSDELAREWYLPIPVSDRDYVVDIGYRCADGRWLVLARSAPVRVPPVYPSDWIDDQFITVAWEEPLVDKTFLELVPPSARPVTMGAGAGAATGTGNAIYDQIFGLAEATEVQRVAGSLYGSMQQSPVHEQAISSYVFPSGAGAWALPTTSGLTMSGVGMSGVGFSASAPPIRPRQFWLVADAELIVYGATEPDATVTIGGRPIKLNSDGTFRFQMSFQDGLIDYPILAVAADGEQNRAIHMKFNRETPERRTNTKAEAVQEWLA</sequence>
<protein>
    <submittedName>
        <fullName evidence="2">DUF4912 domain-containing protein</fullName>
    </submittedName>
</protein>
<proteinExistence type="predicted"/>
<comment type="caution">
    <text evidence="2">The sequence shown here is derived from an EMBL/GenBank/DDBJ whole genome shotgun (WGS) entry which is preliminary data.</text>
</comment>
<dbReference type="InterPro" id="IPR011112">
    <property type="entry name" value="Rho-like_N"/>
</dbReference>
<dbReference type="Pfam" id="PF16258">
    <property type="entry name" value="DUF4912"/>
    <property type="match status" value="1"/>
</dbReference>
<accession>A0ABV0KFN5</accession>